<reference evidence="1 2" key="1">
    <citation type="submission" date="2022-10" db="EMBL/GenBank/DDBJ databases">
        <title>Identification of biosynthetic pathway for the production of the potent trypsin inhibitor radiosumin.</title>
        <authorList>
            <person name="Fewer D.P."/>
            <person name="Delbaje E."/>
            <person name="Ouyang X."/>
            <person name="Agostino P.D."/>
            <person name="Wahlsten M."/>
            <person name="Jokela J."/>
            <person name="Permi P."/>
            <person name="Haapaniemi E."/>
            <person name="Koistinen H."/>
        </authorList>
    </citation>
    <scope>NUCLEOTIDE SEQUENCE [LARGE SCALE GENOMIC DNA]</scope>
    <source>
        <strain evidence="1 2">NIES-515</strain>
    </source>
</reference>
<protein>
    <submittedName>
        <fullName evidence="1">Uncharacterized protein</fullName>
    </submittedName>
</protein>
<comment type="caution">
    <text evidence="1">The sequence shown here is derived from an EMBL/GenBank/DDBJ whole genome shotgun (WGS) entry which is preliminary data.</text>
</comment>
<dbReference type="EMBL" id="JAOWRF010000192">
    <property type="protein sequence ID" value="MCV3214380.1"/>
    <property type="molecule type" value="Genomic_DNA"/>
</dbReference>
<dbReference type="Gene3D" id="3.40.50.300">
    <property type="entry name" value="P-loop containing nucleotide triphosphate hydrolases"/>
    <property type="match status" value="1"/>
</dbReference>
<dbReference type="InterPro" id="IPR027417">
    <property type="entry name" value="P-loop_NTPase"/>
</dbReference>
<name>A0ABT3B072_9CYAN</name>
<gene>
    <name evidence="1" type="ORF">OGM63_12805</name>
</gene>
<sequence length="95" mass="10754">MDLVVLIDTIKKSVTPLETLHSVLLTKVDIRSFTQAQQKNTLVQLGIPACNNFIRADKAHERAALAGMAITQWQRNNAREAKSDYRSFADEFKHD</sequence>
<keyword evidence="2" id="KW-1185">Reference proteome</keyword>
<accession>A0ABT3B072</accession>
<evidence type="ECO:0000313" key="2">
    <source>
        <dbReference type="Proteomes" id="UP001526143"/>
    </source>
</evidence>
<organism evidence="1 2">
    <name type="scientific">Plectonema radiosum NIES-515</name>
    <dbReference type="NCBI Taxonomy" id="2986073"/>
    <lineage>
        <taxon>Bacteria</taxon>
        <taxon>Bacillati</taxon>
        <taxon>Cyanobacteriota</taxon>
        <taxon>Cyanophyceae</taxon>
        <taxon>Oscillatoriophycideae</taxon>
        <taxon>Oscillatoriales</taxon>
        <taxon>Microcoleaceae</taxon>
        <taxon>Plectonema</taxon>
    </lineage>
</organism>
<dbReference type="RefSeq" id="WP_263745955.1">
    <property type="nucleotide sequence ID" value="NZ_JAOWRF010000192.1"/>
</dbReference>
<proteinExistence type="predicted"/>
<evidence type="ECO:0000313" key="1">
    <source>
        <dbReference type="EMBL" id="MCV3214380.1"/>
    </source>
</evidence>
<dbReference type="Proteomes" id="UP001526143">
    <property type="component" value="Unassembled WGS sequence"/>
</dbReference>